<reference evidence="7 8" key="1">
    <citation type="submission" date="2014-04" db="EMBL/GenBank/DDBJ databases">
        <authorList>
            <consortium name="DOE Joint Genome Institute"/>
            <person name="Kuo A."/>
            <person name="Kohler A."/>
            <person name="Costa M.D."/>
            <person name="Nagy L.G."/>
            <person name="Floudas D."/>
            <person name="Copeland A."/>
            <person name="Barry K.W."/>
            <person name="Cichocki N."/>
            <person name="Veneault-Fourrey C."/>
            <person name="LaButti K."/>
            <person name="Lindquist E.A."/>
            <person name="Lipzen A."/>
            <person name="Lundell T."/>
            <person name="Morin E."/>
            <person name="Murat C."/>
            <person name="Sun H."/>
            <person name="Tunlid A."/>
            <person name="Henrissat B."/>
            <person name="Grigoriev I.V."/>
            <person name="Hibbett D.S."/>
            <person name="Martin F."/>
            <person name="Nordberg H.P."/>
            <person name="Cantor M.N."/>
            <person name="Hua S.X."/>
        </authorList>
    </citation>
    <scope>NUCLEOTIDE SEQUENCE [LARGE SCALE GENOMIC DNA]</scope>
    <source>
        <strain evidence="7 8">441</strain>
    </source>
</reference>
<name>A0A0C9YVP3_9AGAM</name>
<dbReference type="GO" id="GO:0005524">
    <property type="term" value="F:ATP binding"/>
    <property type="evidence" value="ECO:0007669"/>
    <property type="project" value="TreeGrafter"/>
</dbReference>
<dbReference type="OrthoDB" id="537915at2759"/>
<comment type="catalytic activity">
    <reaction evidence="5">
        <text>beta-D-fructose 6-phosphate + ATP = beta-D-fructose 1,6-bisphosphate + ADP + H(+)</text>
        <dbReference type="Rhea" id="RHEA:16109"/>
        <dbReference type="ChEBI" id="CHEBI:15378"/>
        <dbReference type="ChEBI" id="CHEBI:30616"/>
        <dbReference type="ChEBI" id="CHEBI:32966"/>
        <dbReference type="ChEBI" id="CHEBI:57634"/>
        <dbReference type="ChEBI" id="CHEBI:456216"/>
        <dbReference type="EC" id="2.7.1.11"/>
    </reaction>
</comment>
<dbReference type="GO" id="GO:0016208">
    <property type="term" value="F:AMP binding"/>
    <property type="evidence" value="ECO:0007669"/>
    <property type="project" value="TreeGrafter"/>
</dbReference>
<dbReference type="SUPFAM" id="SSF53784">
    <property type="entry name" value="Phosphofructokinase"/>
    <property type="match status" value="1"/>
</dbReference>
<reference evidence="8" key="2">
    <citation type="submission" date="2015-01" db="EMBL/GenBank/DDBJ databases">
        <title>Evolutionary Origins and Diversification of the Mycorrhizal Mutualists.</title>
        <authorList>
            <consortium name="DOE Joint Genome Institute"/>
            <consortium name="Mycorrhizal Genomics Consortium"/>
            <person name="Kohler A."/>
            <person name="Kuo A."/>
            <person name="Nagy L.G."/>
            <person name="Floudas D."/>
            <person name="Copeland A."/>
            <person name="Barry K.W."/>
            <person name="Cichocki N."/>
            <person name="Veneault-Fourrey C."/>
            <person name="LaButti K."/>
            <person name="Lindquist E.A."/>
            <person name="Lipzen A."/>
            <person name="Lundell T."/>
            <person name="Morin E."/>
            <person name="Murat C."/>
            <person name="Riley R."/>
            <person name="Ohm R."/>
            <person name="Sun H."/>
            <person name="Tunlid A."/>
            <person name="Henrissat B."/>
            <person name="Grigoriev I.V."/>
            <person name="Hibbett D.S."/>
            <person name="Martin F."/>
        </authorList>
    </citation>
    <scope>NUCLEOTIDE SEQUENCE [LARGE SCALE GENOMIC DNA]</scope>
    <source>
        <strain evidence="8">441</strain>
    </source>
</reference>
<dbReference type="GO" id="GO:0030388">
    <property type="term" value="P:fructose 1,6-bisphosphate metabolic process"/>
    <property type="evidence" value="ECO:0007669"/>
    <property type="project" value="TreeGrafter"/>
</dbReference>
<dbReference type="GO" id="GO:0046872">
    <property type="term" value="F:metal ion binding"/>
    <property type="evidence" value="ECO:0007669"/>
    <property type="project" value="UniProtKB-KW"/>
</dbReference>
<dbReference type="Pfam" id="PF00365">
    <property type="entry name" value="PFK"/>
    <property type="match status" value="1"/>
</dbReference>
<evidence type="ECO:0000313" key="8">
    <source>
        <dbReference type="Proteomes" id="UP000054018"/>
    </source>
</evidence>
<dbReference type="UniPathway" id="UPA00109">
    <property type="reaction ID" value="UER00182"/>
</dbReference>
<dbReference type="PANTHER" id="PTHR13697">
    <property type="entry name" value="PHOSPHOFRUCTOKINASE"/>
    <property type="match status" value="1"/>
</dbReference>
<gene>
    <name evidence="7" type="ORF">PISMIDRAFT_12635</name>
</gene>
<keyword evidence="8" id="KW-1185">Reference proteome</keyword>
<dbReference type="GO" id="GO:0005739">
    <property type="term" value="C:mitochondrion"/>
    <property type="evidence" value="ECO:0007669"/>
    <property type="project" value="TreeGrafter"/>
</dbReference>
<organism evidence="7 8">
    <name type="scientific">Pisolithus microcarpus 441</name>
    <dbReference type="NCBI Taxonomy" id="765257"/>
    <lineage>
        <taxon>Eukaryota</taxon>
        <taxon>Fungi</taxon>
        <taxon>Dikarya</taxon>
        <taxon>Basidiomycota</taxon>
        <taxon>Agaricomycotina</taxon>
        <taxon>Agaricomycetes</taxon>
        <taxon>Agaricomycetidae</taxon>
        <taxon>Boletales</taxon>
        <taxon>Sclerodermatineae</taxon>
        <taxon>Pisolithaceae</taxon>
        <taxon>Pisolithus</taxon>
    </lineage>
</organism>
<keyword evidence="1" id="KW-0808">Transferase</keyword>
<dbReference type="STRING" id="765257.A0A0C9YVP3"/>
<evidence type="ECO:0000256" key="3">
    <source>
        <dbReference type="ARBA" id="ARBA00022777"/>
    </source>
</evidence>
<evidence type="ECO:0000256" key="1">
    <source>
        <dbReference type="ARBA" id="ARBA00022679"/>
    </source>
</evidence>
<dbReference type="GO" id="GO:0070095">
    <property type="term" value="F:fructose-6-phosphate binding"/>
    <property type="evidence" value="ECO:0007669"/>
    <property type="project" value="TreeGrafter"/>
</dbReference>
<sequence>MNTVVRAVVKAGILSGCETWIVREGYEGLVRGNTDTQIPSTIDESFADPSARQRVRNGKATNLVENLRFGDGDLLRDGTGDHARGRTLKGRYIVHAGWDDVRGWFADGGTSSVQRIQKHFAAQQVDFQRPTTLSRKASMLLFRSEWPSLIVTLHSEGKITNEQPSKHGHLRIVGLVGSIDNDMSMTDLTIGAPTALHRICEAIDNISPTAASHSRSWVDTADDFIFIPERPPQTDSWEDEMCEAISMVIPLLSVRSLSPITSLITAKWADARRSPMAATSNPFVQTMSGTFSPNASVSIHASLHSDISNAVGDRIEAGKAALETTPDTPSYMIGVRENKIKRVPLMEAVEMTRAVADAIAAKGFAKAMSLRDPEFCRVWKDS</sequence>
<dbReference type="GO" id="GO:0061621">
    <property type="term" value="P:canonical glycolysis"/>
    <property type="evidence" value="ECO:0007669"/>
    <property type="project" value="TreeGrafter"/>
</dbReference>
<feature type="domain" description="Phosphofructokinase" evidence="6">
    <location>
        <begin position="96"/>
        <end position="217"/>
    </location>
</feature>
<dbReference type="AlphaFoldDB" id="A0A0C9YVP3"/>
<dbReference type="Gene3D" id="3.40.50.460">
    <property type="entry name" value="Phosphofructokinase domain"/>
    <property type="match status" value="1"/>
</dbReference>
<evidence type="ECO:0000313" key="7">
    <source>
        <dbReference type="EMBL" id="KIK20866.1"/>
    </source>
</evidence>
<proteinExistence type="predicted"/>
<evidence type="ECO:0000259" key="6">
    <source>
        <dbReference type="Pfam" id="PF00365"/>
    </source>
</evidence>
<dbReference type="GO" id="GO:0042802">
    <property type="term" value="F:identical protein binding"/>
    <property type="evidence" value="ECO:0007669"/>
    <property type="project" value="TreeGrafter"/>
</dbReference>
<dbReference type="EMBL" id="KN833758">
    <property type="protein sequence ID" value="KIK20866.1"/>
    <property type="molecule type" value="Genomic_DNA"/>
</dbReference>
<dbReference type="GO" id="GO:0048029">
    <property type="term" value="F:monosaccharide binding"/>
    <property type="evidence" value="ECO:0007669"/>
    <property type="project" value="TreeGrafter"/>
</dbReference>
<dbReference type="PANTHER" id="PTHR13697:SF4">
    <property type="entry name" value="ATP-DEPENDENT 6-PHOSPHOFRUCTOKINASE"/>
    <property type="match status" value="1"/>
</dbReference>
<dbReference type="Proteomes" id="UP000054018">
    <property type="component" value="Unassembled WGS sequence"/>
</dbReference>
<evidence type="ECO:0000256" key="4">
    <source>
        <dbReference type="ARBA" id="ARBA00022842"/>
    </source>
</evidence>
<evidence type="ECO:0000256" key="2">
    <source>
        <dbReference type="ARBA" id="ARBA00022723"/>
    </source>
</evidence>
<dbReference type="GO" id="GO:0003872">
    <property type="term" value="F:6-phosphofructokinase activity"/>
    <property type="evidence" value="ECO:0007669"/>
    <property type="project" value="UniProtKB-EC"/>
</dbReference>
<dbReference type="GO" id="GO:0005945">
    <property type="term" value="C:6-phosphofructokinase complex"/>
    <property type="evidence" value="ECO:0007669"/>
    <property type="project" value="TreeGrafter"/>
</dbReference>
<dbReference type="InterPro" id="IPR035966">
    <property type="entry name" value="PKF_sf"/>
</dbReference>
<dbReference type="GO" id="GO:0006002">
    <property type="term" value="P:fructose 6-phosphate metabolic process"/>
    <property type="evidence" value="ECO:0007669"/>
    <property type="project" value="TreeGrafter"/>
</dbReference>
<evidence type="ECO:0000256" key="5">
    <source>
        <dbReference type="ARBA" id="ARBA00048070"/>
    </source>
</evidence>
<keyword evidence="2" id="KW-0479">Metal-binding</keyword>
<keyword evidence="3" id="KW-0418">Kinase</keyword>
<dbReference type="HOGENOM" id="CLU_723840_0_0_1"/>
<dbReference type="Gene3D" id="3.40.50.450">
    <property type="match status" value="2"/>
</dbReference>
<dbReference type="InterPro" id="IPR000023">
    <property type="entry name" value="Phosphofructokinase_dom"/>
</dbReference>
<protein>
    <recommendedName>
        <fullName evidence="6">Phosphofructokinase domain-containing protein</fullName>
    </recommendedName>
</protein>
<accession>A0A0C9YVP3</accession>
<keyword evidence="4" id="KW-0460">Magnesium</keyword>